<gene>
    <name evidence="2" type="ORF">MM415B03442_0003</name>
</gene>
<feature type="region of interest" description="Disordered" evidence="1">
    <location>
        <begin position="88"/>
        <end position="114"/>
    </location>
</feature>
<dbReference type="EMBL" id="MT142968">
    <property type="protein sequence ID" value="QJA91183.1"/>
    <property type="molecule type" value="Genomic_DNA"/>
</dbReference>
<sequence length="307" mass="33987">MSVTVTGATIDRSATEDIKFTREVTVVFTVKTSDKRDGPIQVLNAAGLPSIGAQYSVGNDFDLQLICTRRSAKPKDNDPQTWSVTCRFSNDTEDIDKDPNEQSPNPLYESPDVQIGGNQNRELVPGYFQDPTTGSSATSFDDGIVTPANEMFNPQPEYDVHRPVFTITHNVSSISPSGMGAWANAVNATTYIGAPPRTLRMIAPTAQVQYDETIGRYWRVTYGFEYRREKWDLQILNRGSIFRTSTGGYKRTWEAKTSTGGALPDLVLLTSTGGKIDPGSTARSYTTIRAYKERNFNTLNFSSTLFQ</sequence>
<name>A0A6M3L9M7_9ZZZZ</name>
<organism evidence="2">
    <name type="scientific">viral metagenome</name>
    <dbReference type="NCBI Taxonomy" id="1070528"/>
    <lineage>
        <taxon>unclassified sequences</taxon>
        <taxon>metagenomes</taxon>
        <taxon>organismal metagenomes</taxon>
    </lineage>
</organism>
<accession>A0A6M3L9M7</accession>
<proteinExistence type="predicted"/>
<reference evidence="2" key="1">
    <citation type="submission" date="2020-03" db="EMBL/GenBank/DDBJ databases">
        <title>The deep terrestrial virosphere.</title>
        <authorList>
            <person name="Holmfeldt K."/>
            <person name="Nilsson E."/>
            <person name="Simone D."/>
            <person name="Lopez-Fernandez M."/>
            <person name="Wu X."/>
            <person name="de Brujin I."/>
            <person name="Lundin D."/>
            <person name="Andersson A."/>
            <person name="Bertilsson S."/>
            <person name="Dopson M."/>
        </authorList>
    </citation>
    <scope>NUCLEOTIDE SEQUENCE</scope>
    <source>
        <strain evidence="2">MM415B03442</strain>
    </source>
</reference>
<protein>
    <submittedName>
        <fullName evidence="2">Uncharacterized protein</fullName>
    </submittedName>
</protein>
<evidence type="ECO:0000256" key="1">
    <source>
        <dbReference type="SAM" id="MobiDB-lite"/>
    </source>
</evidence>
<dbReference type="AlphaFoldDB" id="A0A6M3L9M7"/>
<evidence type="ECO:0000313" key="2">
    <source>
        <dbReference type="EMBL" id="QJA91183.1"/>
    </source>
</evidence>